<comment type="caution">
    <text evidence="1">The sequence shown here is derived from an EMBL/GenBank/DDBJ whole genome shotgun (WGS) entry which is preliminary data.</text>
</comment>
<proteinExistence type="predicted"/>
<organism evidence="1 2">
    <name type="scientific">Portunus trituberculatus</name>
    <name type="common">Swimming crab</name>
    <name type="synonym">Neptunus trituberculatus</name>
    <dbReference type="NCBI Taxonomy" id="210409"/>
    <lineage>
        <taxon>Eukaryota</taxon>
        <taxon>Metazoa</taxon>
        <taxon>Ecdysozoa</taxon>
        <taxon>Arthropoda</taxon>
        <taxon>Crustacea</taxon>
        <taxon>Multicrustacea</taxon>
        <taxon>Malacostraca</taxon>
        <taxon>Eumalacostraca</taxon>
        <taxon>Eucarida</taxon>
        <taxon>Decapoda</taxon>
        <taxon>Pleocyemata</taxon>
        <taxon>Brachyura</taxon>
        <taxon>Eubrachyura</taxon>
        <taxon>Portunoidea</taxon>
        <taxon>Portunidae</taxon>
        <taxon>Portuninae</taxon>
        <taxon>Portunus</taxon>
    </lineage>
</organism>
<reference evidence="1 2" key="1">
    <citation type="submission" date="2019-05" db="EMBL/GenBank/DDBJ databases">
        <title>Another draft genome of Portunus trituberculatus and its Hox gene families provides insights of decapod evolution.</title>
        <authorList>
            <person name="Jeong J.-H."/>
            <person name="Song I."/>
            <person name="Kim S."/>
            <person name="Choi T."/>
            <person name="Kim D."/>
            <person name="Ryu S."/>
            <person name="Kim W."/>
        </authorList>
    </citation>
    <scope>NUCLEOTIDE SEQUENCE [LARGE SCALE GENOMIC DNA]</scope>
    <source>
        <tissue evidence="1">Muscle</tissue>
    </source>
</reference>
<evidence type="ECO:0000313" key="1">
    <source>
        <dbReference type="EMBL" id="MPC12863.1"/>
    </source>
</evidence>
<evidence type="ECO:0000313" key="2">
    <source>
        <dbReference type="Proteomes" id="UP000324222"/>
    </source>
</evidence>
<dbReference type="Proteomes" id="UP000324222">
    <property type="component" value="Unassembled WGS sequence"/>
</dbReference>
<accession>A0A5B7CZI0</accession>
<keyword evidence="2" id="KW-1185">Reference proteome</keyword>
<protein>
    <submittedName>
        <fullName evidence="1">Uncharacterized protein</fullName>
    </submittedName>
</protein>
<dbReference type="EMBL" id="VSRR010000242">
    <property type="protein sequence ID" value="MPC12863.1"/>
    <property type="molecule type" value="Genomic_DNA"/>
</dbReference>
<dbReference type="OrthoDB" id="6352970at2759"/>
<name>A0A5B7CZI0_PORTR</name>
<sequence>MLFPFYSSSPTPHAALTTKLHEPSVKVQGAWQMDDSVKPPMYYVEENANLTMTCNYYHEKHLTLGFMWSNQQALGDALSLETVQPSDEHFVHSHQTSRACQEQWAAPRVAYKLRF</sequence>
<dbReference type="AlphaFoldDB" id="A0A5B7CZI0"/>
<gene>
    <name evidence="1" type="ORF">E2C01_005578</name>
</gene>